<evidence type="ECO:0000256" key="1">
    <source>
        <dbReference type="SAM" id="MobiDB-lite"/>
    </source>
</evidence>
<keyword evidence="2" id="KW-0472">Membrane</keyword>
<evidence type="ECO:0000313" key="3">
    <source>
        <dbReference type="EMBL" id="VUX19378.1"/>
    </source>
</evidence>
<name>A0A564UIT8_9FIRM</name>
<keyword evidence="4" id="KW-1185">Reference proteome</keyword>
<organism evidence="3 4">
    <name type="scientific">Blautia obeum</name>
    <dbReference type="NCBI Taxonomy" id="40520"/>
    <lineage>
        <taxon>Bacteria</taxon>
        <taxon>Bacillati</taxon>
        <taxon>Bacillota</taxon>
        <taxon>Clostridia</taxon>
        <taxon>Lachnospirales</taxon>
        <taxon>Lachnospiraceae</taxon>
        <taxon>Blautia</taxon>
    </lineage>
</organism>
<feature type="compositionally biased region" description="Low complexity" evidence="1">
    <location>
        <begin position="21"/>
        <end position="35"/>
    </location>
</feature>
<dbReference type="RefSeq" id="WP_144369630.1">
    <property type="nucleotide sequence ID" value="NZ_CABHNB010000043.1"/>
</dbReference>
<reference evidence="3 4" key="1">
    <citation type="submission" date="2019-07" db="EMBL/GenBank/DDBJ databases">
        <authorList>
            <person name="Hibberd C M."/>
            <person name="Gehrig L. J."/>
            <person name="Chang H.-W."/>
            <person name="Venkatesh S."/>
        </authorList>
    </citation>
    <scope>NUCLEOTIDE SEQUENCE [LARGE SCALE GENOMIC DNA]</scope>
    <source>
        <strain evidence="3">Ruminococcus_obeum_SSTS_Bg7063</strain>
    </source>
</reference>
<feature type="transmembrane region" description="Helical" evidence="2">
    <location>
        <begin position="137"/>
        <end position="161"/>
    </location>
</feature>
<dbReference type="AlphaFoldDB" id="A0A564UIT8"/>
<gene>
    <name evidence="3" type="ORF">ROSSTS7063_02971</name>
</gene>
<sequence>MEELTTILSEIENEEDADAFTSSDSIQDSTTSGQDAGQEDFSSDFSADAVPPSTSETQESAAEKTDSPVLSEQEKEELKNEIQEELNVDAEVQEEDSDIHTLDDVYTLLSDYMEKQETYQKEVKEYHDLYAEQSKNMLSAVSVLVLILGFASGVLLARVVWRKM</sequence>
<protein>
    <submittedName>
        <fullName evidence="3">Uncharacterized protein</fullName>
    </submittedName>
</protein>
<accession>A0A564UIT8</accession>
<dbReference type="Proteomes" id="UP000409147">
    <property type="component" value="Unassembled WGS sequence"/>
</dbReference>
<evidence type="ECO:0000313" key="4">
    <source>
        <dbReference type="Proteomes" id="UP000409147"/>
    </source>
</evidence>
<evidence type="ECO:0000256" key="2">
    <source>
        <dbReference type="SAM" id="Phobius"/>
    </source>
</evidence>
<feature type="compositionally biased region" description="Basic and acidic residues" evidence="1">
    <location>
        <begin position="61"/>
        <end position="80"/>
    </location>
</feature>
<keyword evidence="2" id="KW-0812">Transmembrane</keyword>
<dbReference type="EMBL" id="CABHNB010000043">
    <property type="protein sequence ID" value="VUX19378.1"/>
    <property type="molecule type" value="Genomic_DNA"/>
</dbReference>
<proteinExistence type="predicted"/>
<keyword evidence="2" id="KW-1133">Transmembrane helix</keyword>
<feature type="region of interest" description="Disordered" evidence="1">
    <location>
        <begin position="1"/>
        <end position="80"/>
    </location>
</feature>